<organism evidence="2 3">
    <name type="scientific">Phycomyces blakesleeanus (strain ATCC 8743b / DSM 1359 / FGSC 10004 / NBRC 33097 / NRRL 1555)</name>
    <dbReference type="NCBI Taxonomy" id="763407"/>
    <lineage>
        <taxon>Eukaryota</taxon>
        <taxon>Fungi</taxon>
        <taxon>Fungi incertae sedis</taxon>
        <taxon>Mucoromycota</taxon>
        <taxon>Mucoromycotina</taxon>
        <taxon>Mucoromycetes</taxon>
        <taxon>Mucorales</taxon>
        <taxon>Phycomycetaceae</taxon>
        <taxon>Phycomyces</taxon>
    </lineage>
</organism>
<accession>A0A162Y3Z3</accession>
<keyword evidence="3" id="KW-1185">Reference proteome</keyword>
<proteinExistence type="predicted"/>
<feature type="compositionally biased region" description="Polar residues" evidence="1">
    <location>
        <begin position="131"/>
        <end position="144"/>
    </location>
</feature>
<sequence length="182" mass="20045">MVNKQSNTRRGRGGRGRGGHRQITPSSHGYIFQAQPKDNLEEDFRVYGQFSDDEPQSPFRPSAHKASKPAVVASANPDTLLSKYEGIYNRNNNNSRSKNGYSNNYKRPGSSKEDSYQSSHGSSKYREGIQFTPSRSGIPFSTSDTPEDTSKDDTPEPQSTTSQSESSTGRPSKNASVTEIDT</sequence>
<feature type="compositionally biased region" description="Basic residues" evidence="1">
    <location>
        <begin position="7"/>
        <end position="20"/>
    </location>
</feature>
<reference evidence="3" key="1">
    <citation type="submission" date="2015-06" db="EMBL/GenBank/DDBJ databases">
        <title>Expansion of signal transduction pathways in fungi by whole-genome duplication.</title>
        <authorList>
            <consortium name="DOE Joint Genome Institute"/>
            <person name="Corrochano L.M."/>
            <person name="Kuo A."/>
            <person name="Marcet-Houben M."/>
            <person name="Polaino S."/>
            <person name="Salamov A."/>
            <person name="Villalobos J.M."/>
            <person name="Alvarez M.I."/>
            <person name="Avalos J."/>
            <person name="Benito E.P."/>
            <person name="Benoit I."/>
            <person name="Burger G."/>
            <person name="Camino L.P."/>
            <person name="Canovas D."/>
            <person name="Cerda-Olmedo E."/>
            <person name="Cheng J.-F."/>
            <person name="Dominguez A."/>
            <person name="Elias M."/>
            <person name="Eslava A.P."/>
            <person name="Glaser F."/>
            <person name="Grimwood J."/>
            <person name="Gutierrez G."/>
            <person name="Heitman J."/>
            <person name="Henrissat B."/>
            <person name="Iturriaga E.A."/>
            <person name="Lang B.F."/>
            <person name="Lavin J.L."/>
            <person name="Lee S."/>
            <person name="Li W."/>
            <person name="Lindquist E."/>
            <person name="Lopez-Garcia S."/>
            <person name="Luque E.M."/>
            <person name="Marcos A.T."/>
            <person name="Martin J."/>
            <person name="McCluskey K."/>
            <person name="Medina H.R."/>
            <person name="Miralles-Duran A."/>
            <person name="Miyazaki A."/>
            <person name="Munoz-Torres E."/>
            <person name="Oguiza J.A."/>
            <person name="Ohm R."/>
            <person name="Olmedo M."/>
            <person name="Orejas M."/>
            <person name="Ortiz-Castellanos L."/>
            <person name="Pisabarro A.G."/>
            <person name="Rodriguez-Romero J."/>
            <person name="Ruiz-Herrera J."/>
            <person name="Ruiz-Vazquez R."/>
            <person name="Sanz C."/>
            <person name="Schackwitz W."/>
            <person name="Schmutz J."/>
            <person name="Shahriari M."/>
            <person name="Shelest E."/>
            <person name="Silva-Franco F."/>
            <person name="Soanes D."/>
            <person name="Syed K."/>
            <person name="Tagua V.G."/>
            <person name="Talbot N.J."/>
            <person name="Thon M."/>
            <person name="De vries R.P."/>
            <person name="Wiebenga A."/>
            <person name="Yadav J.S."/>
            <person name="Braun E.L."/>
            <person name="Baker S."/>
            <person name="Garre V."/>
            <person name="Horwitz B."/>
            <person name="Torres-Martinez S."/>
            <person name="Idnurm A."/>
            <person name="Herrera-Estrella A."/>
            <person name="Gabaldon T."/>
            <person name="Grigoriev I.V."/>
        </authorList>
    </citation>
    <scope>NUCLEOTIDE SEQUENCE [LARGE SCALE GENOMIC DNA]</scope>
    <source>
        <strain evidence="3">NRRL 1555(-)</strain>
    </source>
</reference>
<dbReference type="Proteomes" id="UP000077315">
    <property type="component" value="Unassembled WGS sequence"/>
</dbReference>
<gene>
    <name evidence="2" type="ORF">PHYBLDRAFT_157493</name>
</gene>
<evidence type="ECO:0000313" key="3">
    <source>
        <dbReference type="Proteomes" id="UP000077315"/>
    </source>
</evidence>
<feature type="compositionally biased region" description="Polar residues" evidence="1">
    <location>
        <begin position="169"/>
        <end position="182"/>
    </location>
</feature>
<protein>
    <submittedName>
        <fullName evidence="2">Uncharacterized protein</fullName>
    </submittedName>
</protein>
<dbReference type="EMBL" id="KV440973">
    <property type="protein sequence ID" value="OAD78225.1"/>
    <property type="molecule type" value="Genomic_DNA"/>
</dbReference>
<dbReference type="InParanoid" id="A0A162Y3Z3"/>
<feature type="non-terminal residue" evidence="2">
    <location>
        <position position="182"/>
    </location>
</feature>
<dbReference type="RefSeq" id="XP_018296265.1">
    <property type="nucleotide sequence ID" value="XM_018433625.1"/>
</dbReference>
<evidence type="ECO:0000256" key="1">
    <source>
        <dbReference type="SAM" id="MobiDB-lite"/>
    </source>
</evidence>
<evidence type="ECO:0000313" key="2">
    <source>
        <dbReference type="EMBL" id="OAD78225.1"/>
    </source>
</evidence>
<dbReference type="AlphaFoldDB" id="A0A162Y3Z3"/>
<feature type="region of interest" description="Disordered" evidence="1">
    <location>
        <begin position="1"/>
        <end position="182"/>
    </location>
</feature>
<dbReference type="GeneID" id="28994531"/>
<name>A0A162Y3Z3_PHYB8</name>
<feature type="compositionally biased region" description="Low complexity" evidence="1">
    <location>
        <begin position="88"/>
        <end position="106"/>
    </location>
</feature>
<dbReference type="VEuPathDB" id="FungiDB:PHYBLDRAFT_157493"/>
<feature type="compositionally biased region" description="Low complexity" evidence="1">
    <location>
        <begin position="156"/>
        <end position="168"/>
    </location>
</feature>